<evidence type="ECO:0000313" key="3">
    <source>
        <dbReference type="Proteomes" id="UP000438120"/>
    </source>
</evidence>
<dbReference type="RefSeq" id="WP_154546894.1">
    <property type="nucleotide sequence ID" value="NZ_VUMX01000001.1"/>
</dbReference>
<keyword evidence="1" id="KW-1133">Transmembrane helix</keyword>
<feature type="transmembrane region" description="Helical" evidence="1">
    <location>
        <begin position="173"/>
        <end position="199"/>
    </location>
</feature>
<accession>A0A6A8MBN4</accession>
<dbReference type="InterPro" id="IPR024529">
    <property type="entry name" value="ECF_trnsprt_substrate-spec"/>
</dbReference>
<feature type="transmembrane region" description="Helical" evidence="1">
    <location>
        <begin position="125"/>
        <end position="153"/>
    </location>
</feature>
<dbReference type="Pfam" id="PF12822">
    <property type="entry name" value="ECF_trnsprt"/>
    <property type="match status" value="1"/>
</dbReference>
<protein>
    <submittedName>
        <fullName evidence="2">ECF transporter S component</fullName>
    </submittedName>
</protein>
<dbReference type="GO" id="GO:0022857">
    <property type="term" value="F:transmembrane transporter activity"/>
    <property type="evidence" value="ECO:0007669"/>
    <property type="project" value="InterPro"/>
</dbReference>
<organism evidence="2 3">
    <name type="scientific">Lactobacillus porci</name>
    <dbReference type="NCBI Taxonomy" id="2012477"/>
    <lineage>
        <taxon>Bacteria</taxon>
        <taxon>Bacillati</taxon>
        <taxon>Bacillota</taxon>
        <taxon>Bacilli</taxon>
        <taxon>Lactobacillales</taxon>
        <taxon>Lactobacillaceae</taxon>
        <taxon>Lactobacillus</taxon>
    </lineage>
</organism>
<keyword evidence="1" id="KW-0812">Transmembrane</keyword>
<proteinExistence type="predicted"/>
<keyword evidence="1" id="KW-0472">Membrane</keyword>
<sequence length="209" mass="21882">MNNSAKRKQTLNVTITAVFTAILLLEAFIPNIGNITIFPGLPTITIIPLTVAVYACLMGPKAGAGFGLAWGLTSLIRAYAAPNSLVTILLFQNPVICLLPRVLAGYLAGLIILPFKKQTKTDKGLIAGYTLSGLTASIANTLLVILLSAVFYWNDPGKLLGALGQSGSSKSLLIVLLTALGASGTVEALFSGIVTPIVAAPLSHRLKRR</sequence>
<evidence type="ECO:0000313" key="2">
    <source>
        <dbReference type="EMBL" id="MST86241.1"/>
    </source>
</evidence>
<keyword evidence="3" id="KW-1185">Reference proteome</keyword>
<feature type="transmembrane region" description="Helical" evidence="1">
    <location>
        <begin position="35"/>
        <end position="57"/>
    </location>
</feature>
<dbReference type="EMBL" id="VUMX01000001">
    <property type="protein sequence ID" value="MST86241.1"/>
    <property type="molecule type" value="Genomic_DNA"/>
</dbReference>
<dbReference type="Gene3D" id="1.10.1760.20">
    <property type="match status" value="1"/>
</dbReference>
<name>A0A6A8MBN4_9LACO</name>
<feature type="transmembrane region" description="Helical" evidence="1">
    <location>
        <begin position="64"/>
        <end position="82"/>
    </location>
</feature>
<gene>
    <name evidence="2" type="ORF">FYJ62_00905</name>
</gene>
<feature type="transmembrane region" description="Helical" evidence="1">
    <location>
        <begin position="88"/>
        <end position="113"/>
    </location>
</feature>
<evidence type="ECO:0000256" key="1">
    <source>
        <dbReference type="SAM" id="Phobius"/>
    </source>
</evidence>
<reference evidence="2 3" key="1">
    <citation type="submission" date="2019-08" db="EMBL/GenBank/DDBJ databases">
        <title>In-depth cultivation of the pig gut microbiome towards novel bacterial diversity and tailored functional studies.</title>
        <authorList>
            <person name="Wylensek D."/>
            <person name="Hitch T.C.A."/>
            <person name="Clavel T."/>
        </authorList>
    </citation>
    <scope>NUCLEOTIDE SEQUENCE [LARGE SCALE GENOMIC DNA]</scope>
    <source>
        <strain evidence="2 3">Bifido-178-WT-2B</strain>
    </source>
</reference>
<dbReference type="AlphaFoldDB" id="A0A6A8MBN4"/>
<dbReference type="OrthoDB" id="9813540at2"/>
<dbReference type="Proteomes" id="UP000438120">
    <property type="component" value="Unassembled WGS sequence"/>
</dbReference>
<feature type="transmembrane region" description="Helical" evidence="1">
    <location>
        <begin position="12"/>
        <end position="29"/>
    </location>
</feature>
<comment type="caution">
    <text evidence="2">The sequence shown here is derived from an EMBL/GenBank/DDBJ whole genome shotgun (WGS) entry which is preliminary data.</text>
</comment>